<feature type="transmembrane region" description="Helical" evidence="1">
    <location>
        <begin position="65"/>
        <end position="88"/>
    </location>
</feature>
<keyword evidence="1" id="KW-1133">Transmembrane helix</keyword>
<protein>
    <recommendedName>
        <fullName evidence="4">Holin</fullName>
    </recommendedName>
</protein>
<name>A0A5E7QE83_PSEFL</name>
<dbReference type="EMBL" id="CABVIH010000040">
    <property type="protein sequence ID" value="VVP57243.1"/>
    <property type="molecule type" value="Genomic_DNA"/>
</dbReference>
<keyword evidence="1" id="KW-0812">Transmembrane</keyword>
<feature type="transmembrane region" description="Helical" evidence="1">
    <location>
        <begin position="39"/>
        <end position="59"/>
    </location>
</feature>
<organism evidence="2 3">
    <name type="scientific">Pseudomonas fluorescens</name>
    <dbReference type="NCBI Taxonomy" id="294"/>
    <lineage>
        <taxon>Bacteria</taxon>
        <taxon>Pseudomonadati</taxon>
        <taxon>Pseudomonadota</taxon>
        <taxon>Gammaproteobacteria</taxon>
        <taxon>Pseudomonadales</taxon>
        <taxon>Pseudomonadaceae</taxon>
        <taxon>Pseudomonas</taxon>
    </lineage>
</organism>
<evidence type="ECO:0000256" key="1">
    <source>
        <dbReference type="SAM" id="Phobius"/>
    </source>
</evidence>
<evidence type="ECO:0000313" key="2">
    <source>
        <dbReference type="EMBL" id="VVP57243.1"/>
    </source>
</evidence>
<keyword evidence="1" id="KW-0472">Membrane</keyword>
<sequence>MPLYLHAAWYPEWAIAALVGAFLSIPLQHDANTLCRRAWHVLLSTAVGFYLAPLLGVYYTLGATSIVAVAFLLGLFGTAITVAILQAVRTADVWALIKGGSNK</sequence>
<dbReference type="AlphaFoldDB" id="A0A5E7QE83"/>
<gene>
    <name evidence="2" type="ORF">PS880_05794</name>
</gene>
<dbReference type="Proteomes" id="UP000375525">
    <property type="component" value="Unassembled WGS sequence"/>
</dbReference>
<evidence type="ECO:0008006" key="4">
    <source>
        <dbReference type="Google" id="ProtNLM"/>
    </source>
</evidence>
<dbReference type="RefSeq" id="WP_150782505.1">
    <property type="nucleotide sequence ID" value="NZ_CABVIH010000040.1"/>
</dbReference>
<proteinExistence type="predicted"/>
<accession>A0A5E7QE83</accession>
<reference evidence="2 3" key="1">
    <citation type="submission" date="2019-09" db="EMBL/GenBank/DDBJ databases">
        <authorList>
            <person name="Chandra G."/>
            <person name="Truman W A."/>
        </authorList>
    </citation>
    <scope>NUCLEOTIDE SEQUENCE [LARGE SCALE GENOMIC DNA]</scope>
    <source>
        <strain evidence="2">PS880</strain>
    </source>
</reference>
<evidence type="ECO:0000313" key="3">
    <source>
        <dbReference type="Proteomes" id="UP000375525"/>
    </source>
</evidence>
<dbReference type="OrthoDB" id="6999086at2"/>
<feature type="transmembrane region" description="Helical" evidence="1">
    <location>
        <begin position="6"/>
        <end position="27"/>
    </location>
</feature>